<dbReference type="EMBL" id="JAUESC010000001">
    <property type="protein sequence ID" value="KAK0606992.1"/>
    <property type="molecule type" value="Genomic_DNA"/>
</dbReference>
<evidence type="ECO:0000313" key="1">
    <source>
        <dbReference type="EMBL" id="KAK0606992.1"/>
    </source>
</evidence>
<dbReference type="SUPFAM" id="SSF54160">
    <property type="entry name" value="Chromo domain-like"/>
    <property type="match status" value="1"/>
</dbReference>
<sequence>MTKVWQVLVQWQGVPTEEATWEDYDEMVEHFPDFSLEDKGILEERGNVETVRKSKRIMERRPQNGKVTQRQGCLNFKEERGLKPRFLEEIKSSKKGIELEDGWKSSGGNEDRKKESLAFQSGEISANWPGNTVVNNTTLQNGLKKWKGRDSSVSVKRLNMKTKYSNVNFKVSWNLEGGFLRLLRPVRNWVLISKERK</sequence>
<keyword evidence="2" id="KW-1185">Reference proteome</keyword>
<proteinExistence type="predicted"/>
<gene>
    <name evidence="1" type="ORF">LWI29_007494</name>
</gene>
<dbReference type="AlphaFoldDB" id="A0AA39TJI4"/>
<dbReference type="InterPro" id="IPR016197">
    <property type="entry name" value="Chromo-like_dom_sf"/>
</dbReference>
<name>A0AA39TJI4_ACESA</name>
<reference evidence="1" key="1">
    <citation type="journal article" date="2022" name="Plant J.">
        <title>Strategies of tolerance reflected in two North American maple genomes.</title>
        <authorList>
            <person name="McEvoy S.L."/>
            <person name="Sezen U.U."/>
            <person name="Trouern-Trend A."/>
            <person name="McMahon S.M."/>
            <person name="Schaberg P.G."/>
            <person name="Yang J."/>
            <person name="Wegrzyn J.L."/>
            <person name="Swenson N.G."/>
        </authorList>
    </citation>
    <scope>NUCLEOTIDE SEQUENCE</scope>
    <source>
        <strain evidence="1">NS2018</strain>
    </source>
</reference>
<comment type="caution">
    <text evidence="1">The sequence shown here is derived from an EMBL/GenBank/DDBJ whole genome shotgun (WGS) entry which is preliminary data.</text>
</comment>
<reference evidence="1" key="2">
    <citation type="submission" date="2023-06" db="EMBL/GenBank/DDBJ databases">
        <authorList>
            <person name="Swenson N.G."/>
            <person name="Wegrzyn J.L."/>
            <person name="Mcevoy S.L."/>
        </authorList>
    </citation>
    <scope>NUCLEOTIDE SEQUENCE</scope>
    <source>
        <strain evidence="1">NS2018</strain>
        <tissue evidence="1">Leaf</tissue>
    </source>
</reference>
<evidence type="ECO:0008006" key="3">
    <source>
        <dbReference type="Google" id="ProtNLM"/>
    </source>
</evidence>
<organism evidence="1 2">
    <name type="scientific">Acer saccharum</name>
    <name type="common">Sugar maple</name>
    <dbReference type="NCBI Taxonomy" id="4024"/>
    <lineage>
        <taxon>Eukaryota</taxon>
        <taxon>Viridiplantae</taxon>
        <taxon>Streptophyta</taxon>
        <taxon>Embryophyta</taxon>
        <taxon>Tracheophyta</taxon>
        <taxon>Spermatophyta</taxon>
        <taxon>Magnoliopsida</taxon>
        <taxon>eudicotyledons</taxon>
        <taxon>Gunneridae</taxon>
        <taxon>Pentapetalae</taxon>
        <taxon>rosids</taxon>
        <taxon>malvids</taxon>
        <taxon>Sapindales</taxon>
        <taxon>Sapindaceae</taxon>
        <taxon>Hippocastanoideae</taxon>
        <taxon>Acereae</taxon>
        <taxon>Acer</taxon>
    </lineage>
</organism>
<evidence type="ECO:0000313" key="2">
    <source>
        <dbReference type="Proteomes" id="UP001168877"/>
    </source>
</evidence>
<accession>A0AA39TJI4</accession>
<dbReference type="Proteomes" id="UP001168877">
    <property type="component" value="Unassembled WGS sequence"/>
</dbReference>
<protein>
    <recommendedName>
        <fullName evidence="3">Chromo domain-containing protein</fullName>
    </recommendedName>
</protein>